<dbReference type="Proteomes" id="UP001501920">
    <property type="component" value="Chromosome 9"/>
</dbReference>
<dbReference type="InterPro" id="IPR001759">
    <property type="entry name" value="PTX_dom"/>
</dbReference>
<evidence type="ECO:0000256" key="4">
    <source>
        <dbReference type="SAM" id="MobiDB-lite"/>
    </source>
</evidence>
<feature type="domain" description="Pentraxin (PTX)" evidence="6">
    <location>
        <begin position="28"/>
        <end position="219"/>
    </location>
</feature>
<dbReference type="GeneTree" id="ENSGT00980000199088"/>
<dbReference type="GeneID" id="108413664"/>
<dbReference type="InterPro" id="IPR051005">
    <property type="entry name" value="Pentraxin_domain"/>
</dbReference>
<dbReference type="PANTHER" id="PTHR45869:SF8">
    <property type="entry name" value="LAMG-LIKE JELLYROLL FOLD DOMAIN-CONTAINING PROTEIN"/>
    <property type="match status" value="1"/>
</dbReference>
<organism evidence="7 8">
    <name type="scientific">Pygocentrus nattereri</name>
    <name type="common">Red-bellied piranha</name>
    <dbReference type="NCBI Taxonomy" id="42514"/>
    <lineage>
        <taxon>Eukaryota</taxon>
        <taxon>Metazoa</taxon>
        <taxon>Chordata</taxon>
        <taxon>Craniata</taxon>
        <taxon>Vertebrata</taxon>
        <taxon>Euteleostomi</taxon>
        <taxon>Actinopterygii</taxon>
        <taxon>Neopterygii</taxon>
        <taxon>Teleostei</taxon>
        <taxon>Ostariophysi</taxon>
        <taxon>Characiformes</taxon>
        <taxon>Characoidei</taxon>
        <taxon>Pygocentrus</taxon>
    </lineage>
</organism>
<dbReference type="PROSITE" id="PS51828">
    <property type="entry name" value="PTX_2"/>
    <property type="match status" value="1"/>
</dbReference>
<dbReference type="Gene3D" id="2.60.120.200">
    <property type="match status" value="1"/>
</dbReference>
<comment type="caution">
    <text evidence="3">Lacks conserved residue(s) required for the propagation of feature annotation.</text>
</comment>
<dbReference type="PANTHER" id="PTHR45869">
    <property type="entry name" value="C-REACTIVE PROTEIN-RELATED"/>
    <property type="match status" value="1"/>
</dbReference>
<feature type="region of interest" description="Disordered" evidence="4">
    <location>
        <begin position="224"/>
        <end position="247"/>
    </location>
</feature>
<keyword evidence="2" id="KW-0106">Calcium</keyword>
<dbReference type="RefSeq" id="XP_017541780.1">
    <property type="nucleotide sequence ID" value="XM_017686291.2"/>
</dbReference>
<reference evidence="7 8" key="1">
    <citation type="submission" date="2020-10" db="EMBL/GenBank/DDBJ databases">
        <title>Pygocentrus nattereri (red-bellied piranha) genome, fPygNat1, primary haplotype.</title>
        <authorList>
            <person name="Myers G."/>
            <person name="Meyer A."/>
            <person name="Karagic N."/>
            <person name="Pippel M."/>
            <person name="Winkler S."/>
            <person name="Tracey A."/>
            <person name="Wood J."/>
            <person name="Formenti G."/>
            <person name="Howe K."/>
            <person name="Fedrigo O."/>
            <person name="Jarvis E.D."/>
        </authorList>
    </citation>
    <scope>NUCLEOTIDE SEQUENCE [LARGE SCALE GENOMIC DNA]</scope>
</reference>
<accession>A0AAR2IVR7</accession>
<evidence type="ECO:0000313" key="8">
    <source>
        <dbReference type="Proteomes" id="UP001501920"/>
    </source>
</evidence>
<reference evidence="7" key="3">
    <citation type="submission" date="2025-09" db="UniProtKB">
        <authorList>
            <consortium name="Ensembl"/>
        </authorList>
    </citation>
    <scope>IDENTIFICATION</scope>
</reference>
<dbReference type="InterPro" id="IPR013320">
    <property type="entry name" value="ConA-like_dom_sf"/>
</dbReference>
<protein>
    <recommendedName>
        <fullName evidence="6">Pentraxin (PTX) domain-containing protein</fullName>
    </recommendedName>
</protein>
<proteinExistence type="predicted"/>
<name>A0AAR2IVR7_PYGNA</name>
<dbReference type="Pfam" id="PF00354">
    <property type="entry name" value="Pentaxin"/>
    <property type="match status" value="1"/>
</dbReference>
<feature type="signal peptide" evidence="5">
    <location>
        <begin position="1"/>
        <end position="20"/>
    </location>
</feature>
<evidence type="ECO:0000256" key="1">
    <source>
        <dbReference type="ARBA" id="ARBA00022723"/>
    </source>
</evidence>
<dbReference type="SUPFAM" id="SSF49899">
    <property type="entry name" value="Concanavalin A-like lectins/glucanases"/>
    <property type="match status" value="1"/>
</dbReference>
<evidence type="ECO:0000259" key="6">
    <source>
        <dbReference type="PROSITE" id="PS51828"/>
    </source>
</evidence>
<dbReference type="Ensembl" id="ENSPNAT00000062663.1">
    <property type="protein sequence ID" value="ENSPNAP00000042144.1"/>
    <property type="gene ID" value="ENSPNAG00000037177.1"/>
</dbReference>
<dbReference type="AlphaFoldDB" id="A0AAR2IVR7"/>
<feature type="chain" id="PRO_5043591169" description="Pentraxin (PTX) domain-containing protein" evidence="5">
    <location>
        <begin position="21"/>
        <end position="247"/>
    </location>
</feature>
<dbReference type="SMART" id="SM00159">
    <property type="entry name" value="PTX"/>
    <property type="match status" value="1"/>
</dbReference>
<evidence type="ECO:0000256" key="2">
    <source>
        <dbReference type="ARBA" id="ARBA00022837"/>
    </source>
</evidence>
<keyword evidence="1" id="KW-0479">Metal-binding</keyword>
<dbReference type="GO" id="GO:0046872">
    <property type="term" value="F:metal ion binding"/>
    <property type="evidence" value="ECO:0007669"/>
    <property type="project" value="UniProtKB-KW"/>
</dbReference>
<feature type="compositionally biased region" description="Basic residues" evidence="4">
    <location>
        <begin position="226"/>
        <end position="247"/>
    </location>
</feature>
<keyword evidence="5" id="KW-0732">Signal</keyword>
<reference evidence="7" key="2">
    <citation type="submission" date="2025-08" db="UniProtKB">
        <authorList>
            <consortium name="Ensembl"/>
        </authorList>
    </citation>
    <scope>IDENTIFICATION</scope>
</reference>
<sequence>MMDWALLSMCFLAVVIPAEGQTASWQKGNLQGWMFNVVSGGEVRFRSDAPANVTGLTVCMRVLIENPYYRVQLTFGNSTDGISYTGPVTTNPLYYLDIEGATVSFKTISVSFEQQWPWRNRCFTWESSSRMAQLWFDGRMSIRKSVGRGQVFSGQAELTISEFEGQVSDVYVWDSALSVKHLYCYLALSHSFPPGSVLDWRHIQYSTSGYALLEPTYLRPFSEKPTRRRKHKRERGLRKDKRRFYEQ</sequence>
<evidence type="ECO:0000256" key="5">
    <source>
        <dbReference type="SAM" id="SignalP"/>
    </source>
</evidence>
<evidence type="ECO:0000256" key="3">
    <source>
        <dbReference type="PROSITE-ProRule" id="PRU01172"/>
    </source>
</evidence>
<keyword evidence="8" id="KW-1185">Reference proteome</keyword>
<evidence type="ECO:0000313" key="7">
    <source>
        <dbReference type="Ensembl" id="ENSPNAP00000042144.1"/>
    </source>
</evidence>